<name>A0A166BAW5_9AGAM</name>
<keyword evidence="4" id="KW-1185">Reference proteome</keyword>
<proteinExistence type="predicted"/>
<feature type="region of interest" description="Disordered" evidence="1">
    <location>
        <begin position="512"/>
        <end position="546"/>
    </location>
</feature>
<dbReference type="AlphaFoldDB" id="A0A166BAW5"/>
<feature type="compositionally biased region" description="Pro residues" evidence="1">
    <location>
        <begin position="383"/>
        <end position="396"/>
    </location>
</feature>
<organism evidence="3 4">
    <name type="scientific">Sistotremastrum suecicum HHB10207 ss-3</name>
    <dbReference type="NCBI Taxonomy" id="1314776"/>
    <lineage>
        <taxon>Eukaryota</taxon>
        <taxon>Fungi</taxon>
        <taxon>Dikarya</taxon>
        <taxon>Basidiomycota</taxon>
        <taxon>Agaricomycotina</taxon>
        <taxon>Agaricomycetes</taxon>
        <taxon>Sistotremastrales</taxon>
        <taxon>Sistotremastraceae</taxon>
        <taxon>Sistotremastrum</taxon>
    </lineage>
</organism>
<reference evidence="3 4" key="1">
    <citation type="journal article" date="2016" name="Mol. Biol. Evol.">
        <title>Comparative Genomics of Early-Diverging Mushroom-Forming Fungi Provides Insights into the Origins of Lignocellulose Decay Capabilities.</title>
        <authorList>
            <person name="Nagy L.G."/>
            <person name="Riley R."/>
            <person name="Tritt A."/>
            <person name="Adam C."/>
            <person name="Daum C."/>
            <person name="Floudas D."/>
            <person name="Sun H."/>
            <person name="Yadav J.S."/>
            <person name="Pangilinan J."/>
            <person name="Larsson K.H."/>
            <person name="Matsuura K."/>
            <person name="Barry K."/>
            <person name="Labutti K."/>
            <person name="Kuo R."/>
            <person name="Ohm R.A."/>
            <person name="Bhattacharya S.S."/>
            <person name="Shirouzu T."/>
            <person name="Yoshinaga Y."/>
            <person name="Martin F.M."/>
            <person name="Grigoriev I.V."/>
            <person name="Hibbett D.S."/>
        </authorList>
    </citation>
    <scope>NUCLEOTIDE SEQUENCE [LARGE SCALE GENOMIC DNA]</scope>
    <source>
        <strain evidence="3 4">HHB10207 ss-3</strain>
    </source>
</reference>
<evidence type="ECO:0000313" key="3">
    <source>
        <dbReference type="EMBL" id="KZT36171.1"/>
    </source>
</evidence>
<evidence type="ECO:0000256" key="2">
    <source>
        <dbReference type="SAM" id="Phobius"/>
    </source>
</evidence>
<feature type="region of interest" description="Disordered" evidence="1">
    <location>
        <begin position="377"/>
        <end position="473"/>
    </location>
</feature>
<feature type="transmembrane region" description="Helical" evidence="2">
    <location>
        <begin position="21"/>
        <end position="40"/>
    </location>
</feature>
<gene>
    <name evidence="3" type="ORF">SISSUDRAFT_1050297</name>
</gene>
<sequence length="566" mass="62673">MEQETRQPAVQVARLRVTSTMYNAFVANSVILLATCAVSLRAGIISLLADAVGIAIRAGDSNLVAIFVEHLPQLPNLSELDLSGLRACVCQSIDIFLLEAEAKIYEKPDVFFKHLALSASLGGRAVFDIIEKRLISRLLDSPPETWDVSFPRTINAFLDHWFLELAPTSQADIFQLTEMCMRLVAHAAEHSRALFRTTAIAILSFAVTHDNQNLAKGIIREAESIYGVIDFQYLSSIMIPLATVMLDGGWHYADDPFKTFWKNAIQTFALKLEASQMGCRWMELAESINEGGFGCGRTECNTTVLDRAELSGIFDAEQLAAFNKWVWKRGRLIHFFNLIEDPPTRHRILKSIGQVICCLRLREHCEHCNRTIVLRDPAAAPDPVDPTPPSPRPAPTSPSSADSSAPASDAEDPISEADTQSEYNDESGLSPPSPPVKMGDTRYTNRSSPSPCRGTKRHASACSSMIPRPSKRVRRDVDAYFLASETDGVVDTPGARPSNEVDETWVIGDLPRREGKRKREMRDVEEERESNEVAIAGPSSRTGPFKAVKKALKKAKRRLQGRSLQT</sequence>
<feature type="compositionally biased region" description="Low complexity" evidence="1">
    <location>
        <begin position="397"/>
        <end position="408"/>
    </location>
</feature>
<evidence type="ECO:0000313" key="4">
    <source>
        <dbReference type="Proteomes" id="UP000076798"/>
    </source>
</evidence>
<accession>A0A166BAW5</accession>
<keyword evidence="2" id="KW-0812">Transmembrane</keyword>
<keyword evidence="2" id="KW-0472">Membrane</keyword>
<protein>
    <submittedName>
        <fullName evidence="3">Uncharacterized protein</fullName>
    </submittedName>
</protein>
<keyword evidence="2" id="KW-1133">Transmembrane helix</keyword>
<dbReference type="EMBL" id="KV428115">
    <property type="protein sequence ID" value="KZT36171.1"/>
    <property type="molecule type" value="Genomic_DNA"/>
</dbReference>
<evidence type="ECO:0000256" key="1">
    <source>
        <dbReference type="SAM" id="MobiDB-lite"/>
    </source>
</evidence>
<dbReference type="Proteomes" id="UP000076798">
    <property type="component" value="Unassembled WGS sequence"/>
</dbReference>